<dbReference type="Gene3D" id="3.30.70.1520">
    <property type="entry name" value="Heterotetrameric sarcosine oxidase"/>
    <property type="match status" value="1"/>
</dbReference>
<dbReference type="EMBL" id="AP022577">
    <property type="protein sequence ID" value="BBX84213.1"/>
    <property type="molecule type" value="Genomic_DNA"/>
</dbReference>
<name>A0ABM7IC71_9MYCO</name>
<keyword evidence="2" id="KW-1185">Reference proteome</keyword>
<dbReference type="SUPFAM" id="SSF103025">
    <property type="entry name" value="Folate-binding domain"/>
    <property type="match status" value="1"/>
</dbReference>
<dbReference type="Gene3D" id="3.30.1360.120">
    <property type="entry name" value="Probable tRNA modification gtpase trme, domain 1"/>
    <property type="match status" value="1"/>
</dbReference>
<dbReference type="Proteomes" id="UP000465609">
    <property type="component" value="Chromosome"/>
</dbReference>
<gene>
    <name evidence="1" type="primary">soxG</name>
    <name evidence="1" type="ORF">MAUB_20860</name>
</gene>
<dbReference type="Pfam" id="PF04268">
    <property type="entry name" value="SoxG"/>
    <property type="match status" value="1"/>
</dbReference>
<organism evidence="1 2">
    <name type="scientific">Mycolicibacterium aubagnense</name>
    <dbReference type="NCBI Taxonomy" id="319707"/>
    <lineage>
        <taxon>Bacteria</taxon>
        <taxon>Bacillati</taxon>
        <taxon>Actinomycetota</taxon>
        <taxon>Actinomycetes</taxon>
        <taxon>Mycobacteriales</taxon>
        <taxon>Mycobacteriaceae</taxon>
        <taxon>Mycolicibacterium</taxon>
    </lineage>
</organism>
<dbReference type="InterPro" id="IPR027266">
    <property type="entry name" value="TrmE/GcvT-like"/>
</dbReference>
<accession>A0ABM7IC71</accession>
<dbReference type="InterPro" id="IPR007375">
    <property type="entry name" value="SoxG"/>
</dbReference>
<protein>
    <submittedName>
        <fullName evidence="1">Sarcosine oxidase subunit gamma</fullName>
    </submittedName>
</protein>
<evidence type="ECO:0000313" key="2">
    <source>
        <dbReference type="Proteomes" id="UP000465609"/>
    </source>
</evidence>
<sequence length="194" mass="20397">MAETLTRRSPLQGWSTQFAATPPAATLTEEPFVTMVDLWVDPAGAGGAEAARLLGLTSLPTTPGTYVAGPDSTVIWFGPQEWLVTSTQRGGEALEAELHEAIAATGGAAVDVSAQRTTVRLRGAHARDVLAKGCSLDLHPRVFGPGAAAQTVLALAAVVLIPLDDKGTDYRIIVRSSFAGYLADWLIDAAMEYH</sequence>
<reference evidence="1 2" key="1">
    <citation type="journal article" date="2019" name="Emerg. Microbes Infect.">
        <title>Comprehensive subspecies identification of 175 nontuberculous mycobacteria species based on 7547 genomic profiles.</title>
        <authorList>
            <person name="Matsumoto Y."/>
            <person name="Kinjo T."/>
            <person name="Motooka D."/>
            <person name="Nabeya D."/>
            <person name="Jung N."/>
            <person name="Uechi K."/>
            <person name="Horii T."/>
            <person name="Iida T."/>
            <person name="Fujita J."/>
            <person name="Nakamura S."/>
        </authorList>
    </citation>
    <scope>NUCLEOTIDE SEQUENCE [LARGE SCALE GENOMIC DNA]</scope>
    <source>
        <strain evidence="1 2">JCM 15296</strain>
    </source>
</reference>
<proteinExistence type="predicted"/>
<dbReference type="RefSeq" id="WP_138232114.1">
    <property type="nucleotide sequence ID" value="NZ_AP022577.1"/>
</dbReference>
<evidence type="ECO:0000313" key="1">
    <source>
        <dbReference type="EMBL" id="BBX84213.1"/>
    </source>
</evidence>